<evidence type="ECO:0000256" key="13">
    <source>
        <dbReference type="ARBA" id="ARBA00025830"/>
    </source>
</evidence>
<dbReference type="CDD" id="cd06503">
    <property type="entry name" value="ATP-synt_Fo_b"/>
    <property type="match status" value="1"/>
</dbReference>
<dbReference type="OrthoDB" id="5243563at2"/>
<evidence type="ECO:0000256" key="1">
    <source>
        <dbReference type="ARBA" id="ARBA00004162"/>
    </source>
</evidence>
<evidence type="ECO:0000313" key="17">
    <source>
        <dbReference type="EMBL" id="TFD24655.1"/>
    </source>
</evidence>
<dbReference type="RefSeq" id="WP_104197164.1">
    <property type="nucleotide sequence ID" value="NZ_SOGT01000014.1"/>
</dbReference>
<keyword evidence="7 14" id="KW-0375">Hydrogen ion transport</keyword>
<organism evidence="17 18">
    <name type="scientific">Cryobacterium lyxosi</name>
    <dbReference type="NCBI Taxonomy" id="1259228"/>
    <lineage>
        <taxon>Bacteria</taxon>
        <taxon>Bacillati</taxon>
        <taxon>Actinomycetota</taxon>
        <taxon>Actinomycetes</taxon>
        <taxon>Micrococcales</taxon>
        <taxon>Microbacteriaceae</taxon>
        <taxon>Cryobacterium</taxon>
    </lineage>
</organism>
<reference evidence="17 18" key="1">
    <citation type="submission" date="2019-03" db="EMBL/GenBank/DDBJ databases">
        <title>Genomics of glacier-inhabiting Cryobacterium strains.</title>
        <authorList>
            <person name="Liu Q."/>
            <person name="Xin Y.-H."/>
        </authorList>
    </citation>
    <scope>NUCLEOTIDE SEQUENCE [LARGE SCALE GENOMIC DNA]</scope>
    <source>
        <strain evidence="17 18">TMT1-1</strain>
    </source>
</reference>
<dbReference type="GO" id="GO:0005886">
    <property type="term" value="C:plasma membrane"/>
    <property type="evidence" value="ECO:0007669"/>
    <property type="project" value="UniProtKB-SubCell"/>
</dbReference>
<comment type="function">
    <text evidence="12 14">F(1)F(0) ATP synthase produces ATP from ADP in the presence of a proton or sodium gradient. F-type ATPases consist of two structural domains, F(1) containing the extramembraneous catalytic core and F(0) containing the membrane proton channel, linked together by a central stalk and a peripheral stalk. During catalysis, ATP synthesis in the catalytic domain of F(1) is coupled via a rotary mechanism of the central stalk subunits to proton translocation.</text>
</comment>
<dbReference type="GO" id="GO:0046933">
    <property type="term" value="F:proton-transporting ATP synthase activity, rotational mechanism"/>
    <property type="evidence" value="ECO:0007669"/>
    <property type="project" value="UniProtKB-UniRule"/>
</dbReference>
<dbReference type="InterPro" id="IPR002146">
    <property type="entry name" value="ATP_synth_b/b'su_bac/chlpt"/>
</dbReference>
<dbReference type="PANTHER" id="PTHR33445:SF1">
    <property type="entry name" value="ATP SYNTHASE SUBUNIT B"/>
    <property type="match status" value="1"/>
</dbReference>
<gene>
    <name evidence="14" type="primary">atpF</name>
    <name evidence="17" type="ORF">E3T27_13400</name>
</gene>
<evidence type="ECO:0000256" key="3">
    <source>
        <dbReference type="ARBA" id="ARBA00022448"/>
    </source>
</evidence>
<evidence type="ECO:0000256" key="4">
    <source>
        <dbReference type="ARBA" id="ARBA00022475"/>
    </source>
</evidence>
<evidence type="ECO:0000256" key="8">
    <source>
        <dbReference type="ARBA" id="ARBA00022989"/>
    </source>
</evidence>
<dbReference type="NCBIfam" id="NF004412">
    <property type="entry name" value="PRK05759.1-3"/>
    <property type="match status" value="1"/>
</dbReference>
<evidence type="ECO:0000256" key="14">
    <source>
        <dbReference type="HAMAP-Rule" id="MF_01398"/>
    </source>
</evidence>
<keyword evidence="11 14" id="KW-0066">ATP synthesis</keyword>
<feature type="coiled-coil region" evidence="16">
    <location>
        <begin position="69"/>
        <end position="96"/>
    </location>
</feature>
<evidence type="ECO:0000256" key="2">
    <source>
        <dbReference type="ARBA" id="ARBA00005513"/>
    </source>
</evidence>
<keyword evidence="5 14" id="KW-0138">CF(0)</keyword>
<evidence type="ECO:0000256" key="16">
    <source>
        <dbReference type="SAM" id="Coils"/>
    </source>
</evidence>
<comment type="subunit">
    <text evidence="13 14">F-type ATPases have 2 components, F(1) - the catalytic core - and F(0) - the membrane proton channel. F(1) has five subunits: alpha(3), beta(3), gamma(1), delta(1), epsilon(1). F(0) has three main subunits: a(1), b(2) and c(10-14). The alpha and beta chains form an alternating ring which encloses part of the gamma chain. F(1) is attached to F(0) by a central stalk formed by the gamma and epsilon chains, while a peripheral stalk is formed by the delta and b chains.</text>
</comment>
<proteinExistence type="inferred from homology"/>
<dbReference type="InterPro" id="IPR005864">
    <property type="entry name" value="ATP_synth_F0_bsu_bac"/>
</dbReference>
<evidence type="ECO:0000256" key="9">
    <source>
        <dbReference type="ARBA" id="ARBA00023065"/>
    </source>
</evidence>
<sequence length="192" mass="20574">MLHTVIAAATEEVAKNPLIPEWYDIIWSAVCFVVIFFFFWKLVLPKMQKLLDDRAEAIEGNIAKADDAQRKAEAALVQYTAQLADARAEAGAIRDQARTDGQRIVAEHKDQAAAEAGRIAASAKTQIEAERQAAVVSLRSEVGTLAIDLASGVIGESLSDDAKASAIVDRFLAELEASEVPSQATAPTVGKI</sequence>
<dbReference type="Proteomes" id="UP000298424">
    <property type="component" value="Unassembled WGS sequence"/>
</dbReference>
<keyword evidence="16" id="KW-0175">Coiled coil</keyword>
<keyword evidence="10 14" id="KW-0472">Membrane</keyword>
<dbReference type="SUPFAM" id="SSF81573">
    <property type="entry name" value="F1F0 ATP synthase subunit B, membrane domain"/>
    <property type="match status" value="1"/>
</dbReference>
<dbReference type="NCBIfam" id="TIGR01144">
    <property type="entry name" value="ATP_synt_b"/>
    <property type="match status" value="1"/>
</dbReference>
<dbReference type="EMBL" id="SOGT01000014">
    <property type="protein sequence ID" value="TFD24655.1"/>
    <property type="molecule type" value="Genomic_DNA"/>
</dbReference>
<comment type="caution">
    <text evidence="17">The sequence shown here is derived from an EMBL/GenBank/DDBJ whole genome shotgun (WGS) entry which is preliminary data.</text>
</comment>
<comment type="function">
    <text evidence="14">Component of the F(0) channel, it forms part of the peripheral stalk, linking F(1) to F(0).</text>
</comment>
<dbReference type="InterPro" id="IPR050059">
    <property type="entry name" value="ATP_synthase_B_chain"/>
</dbReference>
<accession>A0A4R8ZBW9</accession>
<keyword evidence="9 14" id="KW-0406">Ion transport</keyword>
<keyword evidence="6 14" id="KW-0812">Transmembrane</keyword>
<evidence type="ECO:0000256" key="5">
    <source>
        <dbReference type="ARBA" id="ARBA00022547"/>
    </source>
</evidence>
<evidence type="ECO:0000313" key="18">
    <source>
        <dbReference type="Proteomes" id="UP000298424"/>
    </source>
</evidence>
<comment type="subcellular location">
    <subcellularLocation>
        <location evidence="1 14">Cell membrane</location>
        <topology evidence="1 14">Single-pass membrane protein</topology>
    </subcellularLocation>
</comment>
<evidence type="ECO:0000256" key="12">
    <source>
        <dbReference type="ARBA" id="ARBA00025198"/>
    </source>
</evidence>
<keyword evidence="4 14" id="KW-1003">Cell membrane</keyword>
<evidence type="ECO:0000256" key="6">
    <source>
        <dbReference type="ARBA" id="ARBA00022692"/>
    </source>
</evidence>
<feature type="transmembrane region" description="Helical" evidence="14">
    <location>
        <begin position="25"/>
        <end position="44"/>
    </location>
</feature>
<evidence type="ECO:0000256" key="15">
    <source>
        <dbReference type="RuleBase" id="RU003848"/>
    </source>
</evidence>
<dbReference type="Gene3D" id="1.20.5.620">
    <property type="entry name" value="F1F0 ATP synthase subunit B, membrane domain"/>
    <property type="match status" value="1"/>
</dbReference>
<evidence type="ECO:0000256" key="10">
    <source>
        <dbReference type="ARBA" id="ARBA00023136"/>
    </source>
</evidence>
<dbReference type="InterPro" id="IPR028987">
    <property type="entry name" value="ATP_synth_B-like_membr_sf"/>
</dbReference>
<dbReference type="Pfam" id="PF00430">
    <property type="entry name" value="ATP-synt_B"/>
    <property type="match status" value="1"/>
</dbReference>
<evidence type="ECO:0000256" key="11">
    <source>
        <dbReference type="ARBA" id="ARBA00023310"/>
    </source>
</evidence>
<keyword evidence="3 14" id="KW-0813">Transport</keyword>
<dbReference type="AlphaFoldDB" id="A0A4R8ZBW9"/>
<dbReference type="HAMAP" id="MF_01398">
    <property type="entry name" value="ATP_synth_b_bprime"/>
    <property type="match status" value="1"/>
</dbReference>
<protein>
    <recommendedName>
        <fullName evidence="14">ATP synthase subunit b</fullName>
    </recommendedName>
    <alternativeName>
        <fullName evidence="14">ATP synthase F(0) sector subunit b</fullName>
    </alternativeName>
    <alternativeName>
        <fullName evidence="14">ATPase subunit I</fullName>
    </alternativeName>
    <alternativeName>
        <fullName evidence="14">F-type ATPase subunit b</fullName>
        <shortName evidence="14">F-ATPase subunit b</shortName>
    </alternativeName>
</protein>
<keyword evidence="8 14" id="KW-1133">Transmembrane helix</keyword>
<evidence type="ECO:0000256" key="7">
    <source>
        <dbReference type="ARBA" id="ARBA00022781"/>
    </source>
</evidence>
<name>A0A4R8ZBW9_9MICO</name>
<dbReference type="GO" id="GO:0046961">
    <property type="term" value="F:proton-transporting ATPase activity, rotational mechanism"/>
    <property type="evidence" value="ECO:0007669"/>
    <property type="project" value="TreeGrafter"/>
</dbReference>
<comment type="similarity">
    <text evidence="2 14 15">Belongs to the ATPase B chain family.</text>
</comment>
<dbReference type="PANTHER" id="PTHR33445">
    <property type="entry name" value="ATP SYNTHASE SUBUNIT B', CHLOROPLASTIC"/>
    <property type="match status" value="1"/>
</dbReference>
<dbReference type="GO" id="GO:0045259">
    <property type="term" value="C:proton-transporting ATP synthase complex"/>
    <property type="evidence" value="ECO:0007669"/>
    <property type="project" value="UniProtKB-KW"/>
</dbReference>
<keyword evidence="18" id="KW-1185">Reference proteome</keyword>